<feature type="domain" description="PpiC" evidence="4">
    <location>
        <begin position="283"/>
        <end position="378"/>
    </location>
</feature>
<dbReference type="InterPro" id="IPR027304">
    <property type="entry name" value="Trigger_fact/SurA_dom_sf"/>
</dbReference>
<keyword evidence="2" id="KW-0697">Rotamase</keyword>
<evidence type="ECO:0000256" key="2">
    <source>
        <dbReference type="PROSITE-ProRule" id="PRU00278"/>
    </source>
</evidence>
<name>A0A7L4UNQ2_BALHA</name>
<gene>
    <name evidence="5" type="ORF">C7377_1745</name>
</gene>
<keyword evidence="2" id="KW-0413">Isomerase</keyword>
<feature type="domain" description="PpiC" evidence="4">
    <location>
        <begin position="180"/>
        <end position="280"/>
    </location>
</feature>
<keyword evidence="6" id="KW-1185">Reference proteome</keyword>
<dbReference type="Proteomes" id="UP000251835">
    <property type="component" value="Unassembled WGS sequence"/>
</dbReference>
<evidence type="ECO:0000259" key="4">
    <source>
        <dbReference type="PROSITE" id="PS50198"/>
    </source>
</evidence>
<accession>A0A7L4UNQ2</accession>
<dbReference type="Gene3D" id="3.10.50.40">
    <property type="match status" value="2"/>
</dbReference>
<dbReference type="InterPro" id="IPR050280">
    <property type="entry name" value="OMP_Chaperone_SurA"/>
</dbReference>
<dbReference type="AlphaFoldDB" id="A0A7L4UNQ2"/>
<dbReference type="InterPro" id="IPR000297">
    <property type="entry name" value="PPIase_PpiC"/>
</dbReference>
<evidence type="ECO:0000256" key="3">
    <source>
        <dbReference type="SAM" id="SignalP"/>
    </source>
</evidence>
<dbReference type="PROSITE" id="PS50198">
    <property type="entry name" value="PPIC_PPIASE_2"/>
    <property type="match status" value="2"/>
</dbReference>
<dbReference type="Gene3D" id="1.10.4030.10">
    <property type="entry name" value="Porin chaperone SurA, peptide-binding domain"/>
    <property type="match status" value="1"/>
</dbReference>
<dbReference type="Pfam" id="PF13616">
    <property type="entry name" value="Rotamase_3"/>
    <property type="match status" value="1"/>
</dbReference>
<evidence type="ECO:0000313" key="6">
    <source>
        <dbReference type="Proteomes" id="UP000251835"/>
    </source>
</evidence>
<proteinExistence type="predicted"/>
<organism evidence="5 6">
    <name type="scientific">Balneicella halophila</name>
    <dbReference type="NCBI Taxonomy" id="1537566"/>
    <lineage>
        <taxon>Bacteria</taxon>
        <taxon>Pseudomonadati</taxon>
        <taxon>Bacteroidota</taxon>
        <taxon>Bacteroidia</taxon>
        <taxon>Bacteroidales</taxon>
        <taxon>Balneicellaceae</taxon>
        <taxon>Balneicella</taxon>
    </lineage>
</organism>
<comment type="caution">
    <text evidence="5">The sequence shown here is derived from an EMBL/GenBank/DDBJ whole genome shotgun (WGS) entry which is preliminary data.</text>
</comment>
<dbReference type="InterPro" id="IPR046357">
    <property type="entry name" value="PPIase_dom_sf"/>
</dbReference>
<dbReference type="GO" id="GO:0003755">
    <property type="term" value="F:peptidyl-prolyl cis-trans isomerase activity"/>
    <property type="evidence" value="ECO:0007669"/>
    <property type="project" value="UniProtKB-KW"/>
</dbReference>
<dbReference type="Pfam" id="PF00639">
    <property type="entry name" value="Rotamase"/>
    <property type="match status" value="1"/>
</dbReference>
<reference evidence="5 6" key="1">
    <citation type="submission" date="2018-05" db="EMBL/GenBank/DDBJ databases">
        <title>Genomic Encyclopedia of Type Strains, Phase IV (KMG-IV): sequencing the most valuable type-strain genomes for metagenomic binning, comparative biology and taxonomic classification.</title>
        <authorList>
            <person name="Goeker M."/>
        </authorList>
    </citation>
    <scope>NUCLEOTIDE SEQUENCE [LARGE SCALE GENOMIC DNA]</scope>
    <source>
        <strain evidence="5 6">DSM 28579</strain>
    </source>
</reference>
<feature type="signal peptide" evidence="3">
    <location>
        <begin position="1"/>
        <end position="27"/>
    </location>
</feature>
<sequence>MKLQKQTINLRFISLCLFVLAVMPLQAQKKGTVIEQIVAMVGDEVILQSELQYEINRAKAENQVAVDGNIHSQVIENMLMSKLLKEQAIVDSVIVTEDEVERQLDQRMSQYLRYAGSEEKLEQYFKKSTAEIRNELRDATRDMLIVERMKEEIVKDVKVTPAEVRTNFKEIPQDTLPLMPEKLIIQQITKKPEISEEEKDRIQEKLRNLRDEIYGGASFATMAVLHSEDPGSANKGGELGYTSRTGWVKEFADEAFSLKPGKISKIVQSDYGFHIIQLIDKKGDKVNARHILLKPKIELEYKQKAKNLLDSIRTAILNGETTFEAAAFNYSDDKDTRNNSGVLMNNRTMGAYFQKPELPPIISRNLEGVKEGELSEIFYDDQERVPMYKFFKIKSRIPEHKANLDEDWEIFENMVLTKKKQEVLNDWVAEKIKDTHVEISKNISREGFQHDWDSN</sequence>
<dbReference type="SUPFAM" id="SSF109998">
    <property type="entry name" value="Triger factor/SurA peptide-binding domain-like"/>
    <property type="match status" value="1"/>
</dbReference>
<dbReference type="EMBL" id="QENZ01000005">
    <property type="protein sequence ID" value="PVX50095.1"/>
    <property type="molecule type" value="Genomic_DNA"/>
</dbReference>
<feature type="chain" id="PRO_5029723832" evidence="3">
    <location>
        <begin position="28"/>
        <end position="455"/>
    </location>
</feature>
<dbReference type="PANTHER" id="PTHR47637:SF1">
    <property type="entry name" value="CHAPERONE SURA"/>
    <property type="match status" value="1"/>
</dbReference>
<dbReference type="SUPFAM" id="SSF54534">
    <property type="entry name" value="FKBP-like"/>
    <property type="match status" value="2"/>
</dbReference>
<keyword evidence="1 3" id="KW-0732">Signal</keyword>
<dbReference type="PANTHER" id="PTHR47637">
    <property type="entry name" value="CHAPERONE SURA"/>
    <property type="match status" value="1"/>
</dbReference>
<protein>
    <submittedName>
        <fullName evidence="5">Periplasmic chaperone for outer membrane proteins SurA</fullName>
    </submittedName>
</protein>
<evidence type="ECO:0000256" key="1">
    <source>
        <dbReference type="ARBA" id="ARBA00022729"/>
    </source>
</evidence>
<evidence type="ECO:0000313" key="5">
    <source>
        <dbReference type="EMBL" id="PVX50095.1"/>
    </source>
</evidence>